<feature type="region of interest" description="Disordered" evidence="1">
    <location>
        <begin position="180"/>
        <end position="206"/>
    </location>
</feature>
<protein>
    <submittedName>
        <fullName evidence="2">HDC01518</fullName>
    </submittedName>
</protein>
<evidence type="ECO:0000313" key="2">
    <source>
        <dbReference type="EMBL" id="DAA03548.1"/>
    </source>
</evidence>
<dbReference type="AlphaFoldDB" id="Q6IHR7"/>
<sequence length="257" mass="27541">MKQQQSPLRQVQVHMLWDTPKFPLPFHFPQIEQSAVQKSQVYHLINFMKCQAHQCLPMEVSTMKTPCHHLTRSARSVRAGELDPGLGHITSSRAAEAAAGTGIGIGIGIGTESGLMKPLMNPIPFSKNCTPLSAGAACRWSTCRITVRTVRTCQLERVALAKGAGSLVCGLRNALDGDDDDDDDGGGCARGKGTRTTATTTPTPKSVMMMGRWTEPLSPDSVIHSDGSMASLTHIPDCLSGTGRHPDPATRIRDASV</sequence>
<reference evidence="2" key="1">
    <citation type="journal article" date="2003" name="Genome Biol.">
        <title>An integrated gene annotation and transcriptional profiling approach towards the full gene content of the Drosophila genome.</title>
        <authorList>
            <person name="Hild M."/>
            <person name="Beckmann B."/>
            <person name="Haas S.A."/>
            <person name="Koch B."/>
            <person name="Solovyev V."/>
            <person name="Busold C."/>
            <person name="Fellenberg K."/>
            <person name="Boutros M."/>
            <person name="Vingron M."/>
            <person name="Sauer F."/>
            <person name="Hoheisel J.D."/>
            <person name="Paro R."/>
        </authorList>
    </citation>
    <scope>NUCLEOTIDE SEQUENCE</scope>
</reference>
<feature type="region of interest" description="Disordered" evidence="1">
    <location>
        <begin position="236"/>
        <end position="257"/>
    </location>
</feature>
<proteinExistence type="predicted"/>
<name>Q6IHR7_DROME</name>
<organism evidence="2">
    <name type="scientific">Drosophila melanogaster</name>
    <name type="common">Fruit fly</name>
    <dbReference type="NCBI Taxonomy" id="7227"/>
    <lineage>
        <taxon>Eukaryota</taxon>
        <taxon>Metazoa</taxon>
        <taxon>Ecdysozoa</taxon>
        <taxon>Arthropoda</taxon>
        <taxon>Hexapoda</taxon>
        <taxon>Insecta</taxon>
        <taxon>Pterygota</taxon>
        <taxon>Neoptera</taxon>
        <taxon>Endopterygota</taxon>
        <taxon>Diptera</taxon>
        <taxon>Brachycera</taxon>
        <taxon>Muscomorpha</taxon>
        <taxon>Ephydroidea</taxon>
        <taxon>Drosophilidae</taxon>
        <taxon>Drosophila</taxon>
        <taxon>Sophophora</taxon>
    </lineage>
</organism>
<feature type="compositionally biased region" description="Low complexity" evidence="1">
    <location>
        <begin position="194"/>
        <end position="205"/>
    </location>
</feature>
<dbReference type="EMBL" id="BK003349">
    <property type="protein sequence ID" value="DAA03548.1"/>
    <property type="molecule type" value="Genomic_DNA"/>
</dbReference>
<gene>
    <name evidence="2" type="ORF">HDC01518</name>
</gene>
<evidence type="ECO:0000256" key="1">
    <source>
        <dbReference type="SAM" id="MobiDB-lite"/>
    </source>
</evidence>
<feature type="compositionally biased region" description="Basic and acidic residues" evidence="1">
    <location>
        <begin position="244"/>
        <end position="257"/>
    </location>
</feature>
<accession>Q6IHR7</accession>